<feature type="region of interest" description="Disordered" evidence="5">
    <location>
        <begin position="43"/>
        <end position="86"/>
    </location>
</feature>
<dbReference type="PROSITE" id="PS50600">
    <property type="entry name" value="ULP_PROTEASE"/>
    <property type="match status" value="1"/>
</dbReference>
<dbReference type="PANTHER" id="PTHR46915">
    <property type="entry name" value="UBIQUITIN-LIKE PROTEASE 4-RELATED"/>
    <property type="match status" value="1"/>
</dbReference>
<evidence type="ECO:0000259" key="6">
    <source>
        <dbReference type="PROSITE" id="PS50600"/>
    </source>
</evidence>
<accession>A0ABU6YRF4</accession>
<evidence type="ECO:0000256" key="3">
    <source>
        <dbReference type="ARBA" id="ARBA00022801"/>
    </source>
</evidence>
<evidence type="ECO:0000256" key="5">
    <source>
        <dbReference type="SAM" id="MobiDB-lite"/>
    </source>
</evidence>
<feature type="compositionally biased region" description="Polar residues" evidence="5">
    <location>
        <begin position="56"/>
        <end position="72"/>
    </location>
</feature>
<comment type="caution">
    <text evidence="7">The sequence shown here is derived from an EMBL/GenBank/DDBJ whole genome shotgun (WGS) entry which is preliminary data.</text>
</comment>
<dbReference type="EMBL" id="JASCZI010243040">
    <property type="protein sequence ID" value="MED6212574.1"/>
    <property type="molecule type" value="Genomic_DNA"/>
</dbReference>
<feature type="compositionally biased region" description="Polar residues" evidence="5">
    <location>
        <begin position="1"/>
        <end position="17"/>
    </location>
</feature>
<name>A0ABU6YRF4_9FABA</name>
<keyword evidence="3" id="KW-0378">Hydrolase</keyword>
<feature type="compositionally biased region" description="Basic and acidic residues" evidence="5">
    <location>
        <begin position="20"/>
        <end position="31"/>
    </location>
</feature>
<organism evidence="7 8">
    <name type="scientific">Stylosanthes scabra</name>
    <dbReference type="NCBI Taxonomy" id="79078"/>
    <lineage>
        <taxon>Eukaryota</taxon>
        <taxon>Viridiplantae</taxon>
        <taxon>Streptophyta</taxon>
        <taxon>Embryophyta</taxon>
        <taxon>Tracheophyta</taxon>
        <taxon>Spermatophyta</taxon>
        <taxon>Magnoliopsida</taxon>
        <taxon>eudicotyledons</taxon>
        <taxon>Gunneridae</taxon>
        <taxon>Pentapetalae</taxon>
        <taxon>rosids</taxon>
        <taxon>fabids</taxon>
        <taxon>Fabales</taxon>
        <taxon>Fabaceae</taxon>
        <taxon>Papilionoideae</taxon>
        <taxon>50 kb inversion clade</taxon>
        <taxon>dalbergioids sensu lato</taxon>
        <taxon>Dalbergieae</taxon>
        <taxon>Pterocarpus clade</taxon>
        <taxon>Stylosanthes</taxon>
    </lineage>
</organism>
<proteinExistence type="inferred from homology"/>
<dbReference type="Proteomes" id="UP001341840">
    <property type="component" value="Unassembled WGS sequence"/>
</dbReference>
<evidence type="ECO:0000256" key="4">
    <source>
        <dbReference type="ARBA" id="ARBA00022807"/>
    </source>
</evidence>
<sequence length="289" mass="33739">MQTRTTSRKSLASSPNCDHQVADVKQDTEVSPRCKIQIVYSRRRKKSEPVKDAIGSVTNSLPSYSSNMSQKVQSKRKRESDDKEELCKPREKLDSGSFNAYLEKIWRGFSEEKKRRCTYFDSLWFSLYRVNSSKGKVLSWIKKSHIFSKAYVFVPIVCWGHWNLLILCHFGENSKTNTRSRCMLLLDSLAMANPRRLEPEIRRFVLDIYQTADRPETKNIISRIPLLIPKVPQQRDGSECGNFVLYFIHLFLNLAPDDFSMEGYPYFMKKDWFTHEGLDRFSEGLDSMT</sequence>
<evidence type="ECO:0000313" key="7">
    <source>
        <dbReference type="EMBL" id="MED6212574.1"/>
    </source>
</evidence>
<feature type="region of interest" description="Disordered" evidence="5">
    <location>
        <begin position="1"/>
        <end position="31"/>
    </location>
</feature>
<keyword evidence="8" id="KW-1185">Reference proteome</keyword>
<comment type="similarity">
    <text evidence="1">Belongs to the peptidase C48 family.</text>
</comment>
<evidence type="ECO:0000313" key="8">
    <source>
        <dbReference type="Proteomes" id="UP001341840"/>
    </source>
</evidence>
<evidence type="ECO:0000256" key="2">
    <source>
        <dbReference type="ARBA" id="ARBA00022670"/>
    </source>
</evidence>
<evidence type="ECO:0000256" key="1">
    <source>
        <dbReference type="ARBA" id="ARBA00005234"/>
    </source>
</evidence>
<feature type="domain" description="Ubiquitin-like protease family profile" evidence="6">
    <location>
        <begin position="76"/>
        <end position="251"/>
    </location>
</feature>
<dbReference type="PANTHER" id="PTHR46915:SF6">
    <property type="entry name" value="CYSTEINE PROTEINASES SUPERFAMILY PROTEIN"/>
    <property type="match status" value="1"/>
</dbReference>
<dbReference type="Pfam" id="PF02902">
    <property type="entry name" value="Peptidase_C48"/>
    <property type="match status" value="1"/>
</dbReference>
<reference evidence="7 8" key="1">
    <citation type="journal article" date="2023" name="Plants (Basel)">
        <title>Bridging the Gap: Combining Genomics and Transcriptomics Approaches to Understand Stylosanthes scabra, an Orphan Legume from the Brazilian Caatinga.</title>
        <authorList>
            <person name="Ferreira-Neto J.R.C."/>
            <person name="da Silva M.D."/>
            <person name="Binneck E."/>
            <person name="de Melo N.F."/>
            <person name="da Silva R.H."/>
            <person name="de Melo A.L.T.M."/>
            <person name="Pandolfi V."/>
            <person name="Bustamante F.O."/>
            <person name="Brasileiro-Vidal A.C."/>
            <person name="Benko-Iseppon A.M."/>
        </authorList>
    </citation>
    <scope>NUCLEOTIDE SEQUENCE [LARGE SCALE GENOMIC DNA]</scope>
    <source>
        <tissue evidence="7">Leaves</tissue>
    </source>
</reference>
<dbReference type="SUPFAM" id="SSF54001">
    <property type="entry name" value="Cysteine proteinases"/>
    <property type="match status" value="1"/>
</dbReference>
<gene>
    <name evidence="7" type="ORF">PIB30_084739</name>
</gene>
<dbReference type="InterPro" id="IPR003653">
    <property type="entry name" value="Peptidase_C48_C"/>
</dbReference>
<keyword evidence="4" id="KW-0788">Thiol protease</keyword>
<dbReference type="InterPro" id="IPR038765">
    <property type="entry name" value="Papain-like_cys_pep_sf"/>
</dbReference>
<keyword evidence="2" id="KW-0645">Protease</keyword>
<protein>
    <recommendedName>
        <fullName evidence="6">Ubiquitin-like protease family profile domain-containing protein</fullName>
    </recommendedName>
</protein>
<dbReference type="Gene3D" id="3.40.395.10">
    <property type="entry name" value="Adenoviral Proteinase, Chain A"/>
    <property type="match status" value="1"/>
</dbReference>